<dbReference type="Proteomes" id="UP000244248">
    <property type="component" value="Unassembled WGS sequence"/>
</dbReference>
<dbReference type="OrthoDB" id="9803456at2"/>
<keyword evidence="5" id="KW-0472">Membrane</keyword>
<dbReference type="GO" id="GO:0016746">
    <property type="term" value="F:acyltransferase activity"/>
    <property type="evidence" value="ECO:0007669"/>
    <property type="project" value="UniProtKB-KW"/>
</dbReference>
<name>A0A2T5MFV8_9GAMM</name>
<gene>
    <name evidence="7" type="ORF">CJD38_08800</name>
</gene>
<dbReference type="GO" id="GO:0005886">
    <property type="term" value="C:plasma membrane"/>
    <property type="evidence" value="ECO:0007669"/>
    <property type="project" value="UniProtKB-SubCell"/>
</dbReference>
<dbReference type="GO" id="GO:0009247">
    <property type="term" value="P:glycolipid biosynthetic process"/>
    <property type="evidence" value="ECO:0007669"/>
    <property type="project" value="UniProtKB-ARBA"/>
</dbReference>
<accession>A0A2T5MFV8</accession>
<comment type="subcellular location">
    <subcellularLocation>
        <location evidence="1">Cell inner membrane</location>
    </subcellularLocation>
</comment>
<evidence type="ECO:0008006" key="9">
    <source>
        <dbReference type="Google" id="ProtNLM"/>
    </source>
</evidence>
<reference evidence="7 8" key="1">
    <citation type="submission" date="2018-04" db="EMBL/GenBank/DDBJ databases">
        <title>Novel species isolated from glacier.</title>
        <authorList>
            <person name="Liu Q."/>
            <person name="Xin Y.-H."/>
        </authorList>
    </citation>
    <scope>NUCLEOTIDE SEQUENCE [LARGE SCALE GENOMIC DNA]</scope>
    <source>
        <strain evidence="7 8">GT1R17</strain>
    </source>
</reference>
<dbReference type="Pfam" id="PF03279">
    <property type="entry name" value="Lip_A_acyltrans"/>
    <property type="match status" value="1"/>
</dbReference>
<organism evidence="7 8">
    <name type="scientific">Stenotrophobium rhamnosiphilum</name>
    <dbReference type="NCBI Taxonomy" id="2029166"/>
    <lineage>
        <taxon>Bacteria</taxon>
        <taxon>Pseudomonadati</taxon>
        <taxon>Pseudomonadota</taxon>
        <taxon>Gammaproteobacteria</taxon>
        <taxon>Nevskiales</taxon>
        <taxon>Nevskiaceae</taxon>
        <taxon>Stenotrophobium</taxon>
    </lineage>
</organism>
<keyword evidence="2" id="KW-1003">Cell membrane</keyword>
<protein>
    <recommendedName>
        <fullName evidence="9">Lipid A biosynthesis acyltransferase</fullName>
    </recommendedName>
</protein>
<evidence type="ECO:0000256" key="6">
    <source>
        <dbReference type="ARBA" id="ARBA00023315"/>
    </source>
</evidence>
<evidence type="ECO:0000313" key="7">
    <source>
        <dbReference type="EMBL" id="PTU31429.1"/>
    </source>
</evidence>
<evidence type="ECO:0000256" key="3">
    <source>
        <dbReference type="ARBA" id="ARBA00022519"/>
    </source>
</evidence>
<proteinExistence type="predicted"/>
<keyword evidence="4" id="KW-0808">Transferase</keyword>
<dbReference type="PANTHER" id="PTHR30606">
    <property type="entry name" value="LIPID A BIOSYNTHESIS LAUROYL ACYLTRANSFERASE"/>
    <property type="match status" value="1"/>
</dbReference>
<dbReference type="CDD" id="cd07984">
    <property type="entry name" value="LPLAT_LABLAT-like"/>
    <property type="match status" value="1"/>
</dbReference>
<evidence type="ECO:0000256" key="1">
    <source>
        <dbReference type="ARBA" id="ARBA00004533"/>
    </source>
</evidence>
<comment type="caution">
    <text evidence="7">The sequence shown here is derived from an EMBL/GenBank/DDBJ whole genome shotgun (WGS) entry which is preliminary data.</text>
</comment>
<evidence type="ECO:0000256" key="2">
    <source>
        <dbReference type="ARBA" id="ARBA00022475"/>
    </source>
</evidence>
<keyword evidence="8" id="KW-1185">Reference proteome</keyword>
<dbReference type="PANTHER" id="PTHR30606:SF10">
    <property type="entry name" value="PHOSPHATIDYLINOSITOL MANNOSIDE ACYLTRANSFERASE"/>
    <property type="match status" value="1"/>
</dbReference>
<sequence>MLGFLRIVFILLGALPLPLLHGFGFFVGTLLSLFPNSLRRTTLLQLQRCMPELNERERYRLARLSLINSAKVICEAPAIWFGPRWRLRRWLRAAETQMQMQALIAGGKGLILLSPHIGAWELAGLFCADTGAITSLYKPQKGAMDLLIHEGRCRNGATLVPTSTTGVKSLLQALRNSEMVGILPDHDPPLHSGDFAPLFGMPAHTTTLVSKLASRGDVPVYFIYTERLSWGRGFRHHLSAAPAGIGDSEQGLIALNLGVEQVIRHLPEQYWWGYKRYRRQPPGAPNFYDPA</sequence>
<dbReference type="PIRSF" id="PIRSF026649">
    <property type="entry name" value="MsbB"/>
    <property type="match status" value="1"/>
</dbReference>
<evidence type="ECO:0000256" key="5">
    <source>
        <dbReference type="ARBA" id="ARBA00023136"/>
    </source>
</evidence>
<keyword evidence="3" id="KW-0997">Cell inner membrane</keyword>
<dbReference type="RefSeq" id="WP_107939972.1">
    <property type="nucleotide sequence ID" value="NZ_QANS01000003.1"/>
</dbReference>
<evidence type="ECO:0000313" key="8">
    <source>
        <dbReference type="Proteomes" id="UP000244248"/>
    </source>
</evidence>
<dbReference type="AlphaFoldDB" id="A0A2T5MFV8"/>
<dbReference type="InterPro" id="IPR004960">
    <property type="entry name" value="LipA_acyltrans"/>
</dbReference>
<evidence type="ECO:0000256" key="4">
    <source>
        <dbReference type="ARBA" id="ARBA00022679"/>
    </source>
</evidence>
<dbReference type="EMBL" id="QANS01000003">
    <property type="protein sequence ID" value="PTU31429.1"/>
    <property type="molecule type" value="Genomic_DNA"/>
</dbReference>
<keyword evidence="6" id="KW-0012">Acyltransferase</keyword>